<gene>
    <name evidence="1" type="ORF">E0H45_15915</name>
</gene>
<dbReference type="RefSeq" id="WP_131338115.1">
    <property type="nucleotide sequence ID" value="NZ_SJJZ01000002.1"/>
</dbReference>
<dbReference type="AlphaFoldDB" id="A0A4R0HBB9"/>
<dbReference type="EMBL" id="SJJZ01000002">
    <property type="protein sequence ID" value="TCC07473.1"/>
    <property type="molecule type" value="Genomic_DNA"/>
</dbReference>
<dbReference type="InterPro" id="IPR011008">
    <property type="entry name" value="Dimeric_a/b-barrel"/>
</dbReference>
<dbReference type="SUPFAM" id="SSF54909">
    <property type="entry name" value="Dimeric alpha+beta barrel"/>
    <property type="match status" value="1"/>
</dbReference>
<protein>
    <submittedName>
        <fullName evidence="1">Uncharacterized protein</fullName>
    </submittedName>
</protein>
<evidence type="ECO:0000313" key="1">
    <source>
        <dbReference type="EMBL" id="TCC07473.1"/>
    </source>
</evidence>
<evidence type="ECO:0000313" key="2">
    <source>
        <dbReference type="Proteomes" id="UP000292346"/>
    </source>
</evidence>
<comment type="caution">
    <text evidence="1">The sequence shown here is derived from an EMBL/GenBank/DDBJ whole genome shotgun (WGS) entry which is preliminary data.</text>
</comment>
<keyword evidence="2" id="KW-1185">Reference proteome</keyword>
<proteinExistence type="predicted"/>
<organism evidence="1 2">
    <name type="scientific">Kribbella soli</name>
    <dbReference type="NCBI Taxonomy" id="1124743"/>
    <lineage>
        <taxon>Bacteria</taxon>
        <taxon>Bacillati</taxon>
        <taxon>Actinomycetota</taxon>
        <taxon>Actinomycetes</taxon>
        <taxon>Propionibacteriales</taxon>
        <taxon>Kribbellaceae</taxon>
        <taxon>Kribbella</taxon>
    </lineage>
</organism>
<reference evidence="1 2" key="1">
    <citation type="submission" date="2019-02" db="EMBL/GenBank/DDBJ databases">
        <title>Kribbella capetownensis sp. nov. and Kribbella speibonae sp. nov., isolated from soil.</title>
        <authorList>
            <person name="Curtis S.M."/>
            <person name="Norton I."/>
            <person name="Everest G.J."/>
            <person name="Meyers P.R."/>
        </authorList>
    </citation>
    <scope>NUCLEOTIDE SEQUENCE [LARGE SCALE GENOMIC DNA]</scope>
    <source>
        <strain evidence="1 2">KCTC 29219</strain>
    </source>
</reference>
<dbReference type="OrthoDB" id="3828578at2"/>
<dbReference type="Proteomes" id="UP000292346">
    <property type="component" value="Unassembled WGS sequence"/>
</dbReference>
<accession>A0A4R0HBB9</accession>
<name>A0A4R0HBB9_9ACTN</name>
<sequence length="105" mass="11610">MRCTRVALYDIKTGTFDEVVGQAKAEMVPLFKESQGFVSYGVAQVENNAFVSISTWETRAHADMAAAKAAEWVKANSRDRFTLRANYVGDLAIDTGHREPVPTAR</sequence>